<dbReference type="PANTHER" id="PTHR11239:SF1">
    <property type="entry name" value="DNA-DIRECTED RNA POLYMERASE II SUBUNIT RPB9"/>
    <property type="match status" value="1"/>
</dbReference>
<dbReference type="AlphaFoldDB" id="A0A9W9VPV0"/>
<evidence type="ECO:0000256" key="8">
    <source>
        <dbReference type="ARBA" id="ARBA00022833"/>
    </source>
</evidence>
<dbReference type="PANTHER" id="PTHR11239">
    <property type="entry name" value="DNA-DIRECTED RNA POLYMERASE"/>
    <property type="match status" value="1"/>
</dbReference>
<dbReference type="GO" id="GO:0008270">
    <property type="term" value="F:zinc ion binding"/>
    <property type="evidence" value="ECO:0007669"/>
    <property type="project" value="UniProtKB-KW"/>
</dbReference>
<evidence type="ECO:0000313" key="15">
    <source>
        <dbReference type="Proteomes" id="UP001147747"/>
    </source>
</evidence>
<protein>
    <recommendedName>
        <fullName evidence="4">DNA-directed RNA polymerase II subunit RPB9</fullName>
    </recommendedName>
    <alternativeName>
        <fullName evidence="11">DNA-directed RNA polymerase II subunit 9</fullName>
    </alternativeName>
</protein>
<evidence type="ECO:0000256" key="4">
    <source>
        <dbReference type="ARBA" id="ARBA00015926"/>
    </source>
</evidence>
<evidence type="ECO:0000256" key="9">
    <source>
        <dbReference type="ARBA" id="ARBA00023163"/>
    </source>
</evidence>
<gene>
    <name evidence="14" type="ORF">N7509_009648</name>
</gene>
<dbReference type="SUPFAM" id="SSF57783">
    <property type="entry name" value="Zinc beta-ribbon"/>
    <property type="match status" value="2"/>
</dbReference>
<comment type="similarity">
    <text evidence="2">Belongs to the archaeal RpoM/eukaryotic RPA12/RPB9/RPC11 RNA polymerase family.</text>
</comment>
<keyword evidence="10" id="KW-0539">Nucleus</keyword>
<dbReference type="GO" id="GO:0006367">
    <property type="term" value="P:transcription initiation at RNA polymerase II promoter"/>
    <property type="evidence" value="ECO:0007669"/>
    <property type="project" value="TreeGrafter"/>
</dbReference>
<evidence type="ECO:0000256" key="12">
    <source>
        <dbReference type="PROSITE-ProRule" id="PRU00472"/>
    </source>
</evidence>
<proteinExistence type="inferred from homology"/>
<reference evidence="14" key="2">
    <citation type="journal article" date="2023" name="IMA Fungus">
        <title>Comparative genomic study of the Penicillium genus elucidates a diverse pangenome and 15 lateral gene transfer events.</title>
        <authorList>
            <person name="Petersen C."/>
            <person name="Sorensen T."/>
            <person name="Nielsen M.R."/>
            <person name="Sondergaard T.E."/>
            <person name="Sorensen J.L."/>
            <person name="Fitzpatrick D.A."/>
            <person name="Frisvad J.C."/>
            <person name="Nielsen K.L."/>
        </authorList>
    </citation>
    <scope>NUCLEOTIDE SEQUENCE</scope>
    <source>
        <strain evidence="14">IBT 29677</strain>
    </source>
</reference>
<dbReference type="GO" id="GO:0003899">
    <property type="term" value="F:DNA-directed RNA polymerase activity"/>
    <property type="evidence" value="ECO:0007669"/>
    <property type="project" value="InterPro"/>
</dbReference>
<dbReference type="InterPro" id="IPR001222">
    <property type="entry name" value="Znf_TFIIS"/>
</dbReference>
<keyword evidence="6" id="KW-0479">Metal-binding</keyword>
<evidence type="ECO:0000256" key="6">
    <source>
        <dbReference type="ARBA" id="ARBA00022723"/>
    </source>
</evidence>
<dbReference type="Proteomes" id="UP001147747">
    <property type="component" value="Unassembled WGS sequence"/>
</dbReference>
<dbReference type="InterPro" id="IPR012164">
    <property type="entry name" value="Rpa12/Rpb9/Rpc10/TFS"/>
</dbReference>
<dbReference type="FunFam" id="2.20.25.10:FF:000008">
    <property type="entry name" value="DNA-directed RNA polymerase II subunit RPB9"/>
    <property type="match status" value="1"/>
</dbReference>
<evidence type="ECO:0000256" key="7">
    <source>
        <dbReference type="ARBA" id="ARBA00022771"/>
    </source>
</evidence>
<evidence type="ECO:0000256" key="11">
    <source>
        <dbReference type="ARBA" id="ARBA00042129"/>
    </source>
</evidence>
<reference evidence="14" key="1">
    <citation type="submission" date="2022-12" db="EMBL/GenBank/DDBJ databases">
        <authorList>
            <person name="Petersen C."/>
        </authorList>
    </citation>
    <scope>NUCLEOTIDE SEQUENCE</scope>
    <source>
        <strain evidence="14">IBT 29677</strain>
    </source>
</reference>
<dbReference type="GO" id="GO:0001193">
    <property type="term" value="P:maintenance of transcriptional fidelity during transcription elongation by RNA polymerase II"/>
    <property type="evidence" value="ECO:0007669"/>
    <property type="project" value="TreeGrafter"/>
</dbReference>
<keyword evidence="9" id="KW-0804">Transcription</keyword>
<dbReference type="InterPro" id="IPR001529">
    <property type="entry name" value="Zn_ribbon_RPB9"/>
</dbReference>
<dbReference type="RefSeq" id="XP_056484905.1">
    <property type="nucleotide sequence ID" value="XM_056634285.1"/>
</dbReference>
<name>A0A9W9VPV0_9EURO</name>
<comment type="subcellular location">
    <subcellularLocation>
        <location evidence="1">Nucleus</location>
        <location evidence="1">Nucleolus</location>
    </subcellularLocation>
</comment>
<evidence type="ECO:0000256" key="3">
    <source>
        <dbReference type="ARBA" id="ARBA00011730"/>
    </source>
</evidence>
<evidence type="ECO:0000256" key="1">
    <source>
        <dbReference type="ARBA" id="ARBA00004604"/>
    </source>
</evidence>
<dbReference type="Pfam" id="PF01096">
    <property type="entry name" value="Zn_ribbon_TFIIS"/>
    <property type="match status" value="1"/>
</dbReference>
<comment type="caution">
    <text evidence="14">The sequence shown here is derived from an EMBL/GenBank/DDBJ whole genome shotgun (WGS) entry which is preliminary data.</text>
</comment>
<evidence type="ECO:0000256" key="5">
    <source>
        <dbReference type="ARBA" id="ARBA00022478"/>
    </source>
</evidence>
<evidence type="ECO:0000256" key="2">
    <source>
        <dbReference type="ARBA" id="ARBA00008925"/>
    </source>
</evidence>
<evidence type="ECO:0000313" key="14">
    <source>
        <dbReference type="EMBL" id="KAJ5387107.1"/>
    </source>
</evidence>
<keyword evidence="15" id="KW-1185">Reference proteome</keyword>
<dbReference type="GO" id="GO:0005730">
    <property type="term" value="C:nucleolus"/>
    <property type="evidence" value="ECO:0007669"/>
    <property type="project" value="UniProtKB-SubCell"/>
</dbReference>
<organism evidence="14 15">
    <name type="scientific">Penicillium cosmopolitanum</name>
    <dbReference type="NCBI Taxonomy" id="1131564"/>
    <lineage>
        <taxon>Eukaryota</taxon>
        <taxon>Fungi</taxon>
        <taxon>Dikarya</taxon>
        <taxon>Ascomycota</taxon>
        <taxon>Pezizomycotina</taxon>
        <taxon>Eurotiomycetes</taxon>
        <taxon>Eurotiomycetidae</taxon>
        <taxon>Eurotiales</taxon>
        <taxon>Aspergillaceae</taxon>
        <taxon>Penicillium</taxon>
    </lineage>
</organism>
<dbReference type="GO" id="GO:0005665">
    <property type="term" value="C:RNA polymerase II, core complex"/>
    <property type="evidence" value="ECO:0007669"/>
    <property type="project" value="TreeGrafter"/>
</dbReference>
<keyword evidence="7 12" id="KW-0863">Zinc-finger</keyword>
<sequence>MSASPSPSAGGDTKPSDQIHFRFCRECSNLLYPKEDRETNTLKFTCRTCHVGEDATSYCVYQNKLNSQVGDTAGVTTDVGSDPTVCLPAVLSGLCLFCGVPIACALPRANKLCPSCGENEAVFFQSQQRSAETGMFPLPFFLPCFLEILLLTRLDPVKKLYYVCCACGNVFM</sequence>
<dbReference type="EMBL" id="JAPZBU010000009">
    <property type="protein sequence ID" value="KAJ5387107.1"/>
    <property type="molecule type" value="Genomic_DNA"/>
</dbReference>
<dbReference type="GeneID" id="81373265"/>
<comment type="subunit">
    <text evidence="3">Component of the RNA polymerase II (Pol II) complex consisting of 12 subunits.</text>
</comment>
<dbReference type="Gene3D" id="2.20.25.10">
    <property type="match status" value="2"/>
</dbReference>
<dbReference type="GO" id="GO:0003676">
    <property type="term" value="F:nucleic acid binding"/>
    <property type="evidence" value="ECO:0007669"/>
    <property type="project" value="InterPro"/>
</dbReference>
<dbReference type="Pfam" id="PF02150">
    <property type="entry name" value="Zn_ribbon_RPB9"/>
    <property type="match status" value="1"/>
</dbReference>
<accession>A0A9W9VPV0</accession>
<dbReference type="PROSITE" id="PS51133">
    <property type="entry name" value="ZF_TFIIS_2"/>
    <property type="match status" value="1"/>
</dbReference>
<keyword evidence="5" id="KW-0240">DNA-directed RNA polymerase</keyword>
<dbReference type="OrthoDB" id="282270at2759"/>
<feature type="domain" description="TFIIS-type" evidence="13">
    <location>
        <begin position="109"/>
        <end position="172"/>
    </location>
</feature>
<evidence type="ECO:0000256" key="10">
    <source>
        <dbReference type="ARBA" id="ARBA00023242"/>
    </source>
</evidence>
<dbReference type="GO" id="GO:0006283">
    <property type="term" value="P:transcription-coupled nucleotide-excision repair"/>
    <property type="evidence" value="ECO:0007669"/>
    <property type="project" value="TreeGrafter"/>
</dbReference>
<evidence type="ECO:0000259" key="13">
    <source>
        <dbReference type="PROSITE" id="PS51133"/>
    </source>
</evidence>
<dbReference type="SMART" id="SM00661">
    <property type="entry name" value="RPOL9"/>
    <property type="match status" value="1"/>
</dbReference>
<keyword evidence="8" id="KW-0862">Zinc</keyword>